<keyword evidence="1" id="KW-0732">Signal</keyword>
<dbReference type="EMBL" id="JAEAOA010002106">
    <property type="protein sequence ID" value="KAK3590306.1"/>
    <property type="molecule type" value="Genomic_DNA"/>
</dbReference>
<gene>
    <name evidence="2" type="ORF">CHS0354_036005</name>
</gene>
<feature type="signal peptide" evidence="1">
    <location>
        <begin position="1"/>
        <end position="28"/>
    </location>
</feature>
<reference evidence="2" key="2">
    <citation type="journal article" date="2021" name="Genome Biol. Evol.">
        <title>Developing a high-quality reference genome for a parasitic bivalve with doubly uniparental inheritance (Bivalvia: Unionida).</title>
        <authorList>
            <person name="Smith C.H."/>
        </authorList>
    </citation>
    <scope>NUCLEOTIDE SEQUENCE</scope>
    <source>
        <strain evidence="2">CHS0354</strain>
        <tissue evidence="2">Mantle</tissue>
    </source>
</reference>
<evidence type="ECO:0000313" key="2">
    <source>
        <dbReference type="EMBL" id="KAK3590306.1"/>
    </source>
</evidence>
<reference evidence="2" key="3">
    <citation type="submission" date="2023-05" db="EMBL/GenBank/DDBJ databases">
        <authorList>
            <person name="Smith C.H."/>
        </authorList>
    </citation>
    <scope>NUCLEOTIDE SEQUENCE</scope>
    <source>
        <strain evidence="2">CHS0354</strain>
        <tissue evidence="2">Mantle</tissue>
    </source>
</reference>
<feature type="chain" id="PRO_5042236480" description="Ig-like domain-containing protein" evidence="1">
    <location>
        <begin position="29"/>
        <end position="260"/>
    </location>
</feature>
<organism evidence="2 3">
    <name type="scientific">Potamilus streckersoni</name>
    <dbReference type="NCBI Taxonomy" id="2493646"/>
    <lineage>
        <taxon>Eukaryota</taxon>
        <taxon>Metazoa</taxon>
        <taxon>Spiralia</taxon>
        <taxon>Lophotrochozoa</taxon>
        <taxon>Mollusca</taxon>
        <taxon>Bivalvia</taxon>
        <taxon>Autobranchia</taxon>
        <taxon>Heteroconchia</taxon>
        <taxon>Palaeoheterodonta</taxon>
        <taxon>Unionida</taxon>
        <taxon>Unionoidea</taxon>
        <taxon>Unionidae</taxon>
        <taxon>Ambleminae</taxon>
        <taxon>Lampsilini</taxon>
        <taxon>Potamilus</taxon>
    </lineage>
</organism>
<evidence type="ECO:0008006" key="4">
    <source>
        <dbReference type="Google" id="ProtNLM"/>
    </source>
</evidence>
<evidence type="ECO:0000256" key="1">
    <source>
        <dbReference type="SAM" id="SignalP"/>
    </source>
</evidence>
<comment type="caution">
    <text evidence="2">The sequence shown here is derived from an EMBL/GenBank/DDBJ whole genome shotgun (WGS) entry which is preliminary data.</text>
</comment>
<sequence length="260" mass="29124">MEIPFCSKSKMPWVIFILIVLHTRITSGNIIVSPKVPEVNQTATISCFVPAPRYWLLPEGAVICSNGACEPDSYGSYTFRADSSKTEFIFQSLNRSRDERMWTCKQESANYNISLLIYFIIEGVHLESACPFGVMVSIWSQHVHLNPGCPFGVSMSIWSQHVHLESGYPFEVSMSIWSQAVLLESRCALGVSMFIWSNHQHLESPCPFGVGINHVHLRKAGPFGVSMSIWSQDVNLESACPLQSSYLFGVSNSKELTCKF</sequence>
<reference evidence="2" key="1">
    <citation type="journal article" date="2021" name="Genome Biol. Evol.">
        <title>A High-Quality Reference Genome for a Parasitic Bivalve with Doubly Uniparental Inheritance (Bivalvia: Unionida).</title>
        <authorList>
            <person name="Smith C.H."/>
        </authorList>
    </citation>
    <scope>NUCLEOTIDE SEQUENCE</scope>
    <source>
        <strain evidence="2">CHS0354</strain>
    </source>
</reference>
<evidence type="ECO:0000313" key="3">
    <source>
        <dbReference type="Proteomes" id="UP001195483"/>
    </source>
</evidence>
<dbReference type="Proteomes" id="UP001195483">
    <property type="component" value="Unassembled WGS sequence"/>
</dbReference>
<proteinExistence type="predicted"/>
<keyword evidence="3" id="KW-1185">Reference proteome</keyword>
<accession>A0AAE0SE93</accession>
<name>A0AAE0SE93_9BIVA</name>
<protein>
    <recommendedName>
        <fullName evidence="4">Ig-like domain-containing protein</fullName>
    </recommendedName>
</protein>
<dbReference type="AlphaFoldDB" id="A0AAE0SE93"/>